<gene>
    <name evidence="1" type="ORF">ACFR9S_05340</name>
</gene>
<keyword evidence="2" id="KW-1185">Reference proteome</keyword>
<organism evidence="1 2">
    <name type="scientific">Halolamina salina</name>
    <dbReference type="NCBI Taxonomy" id="1220023"/>
    <lineage>
        <taxon>Archaea</taxon>
        <taxon>Methanobacteriati</taxon>
        <taxon>Methanobacteriota</taxon>
        <taxon>Stenosarchaea group</taxon>
        <taxon>Halobacteria</taxon>
        <taxon>Halobacteriales</taxon>
        <taxon>Haloferacaceae</taxon>
    </lineage>
</organism>
<reference evidence="1 2" key="1">
    <citation type="journal article" date="2019" name="Int. J. Syst. Evol. Microbiol.">
        <title>The Global Catalogue of Microorganisms (GCM) 10K type strain sequencing project: providing services to taxonomists for standard genome sequencing and annotation.</title>
        <authorList>
            <consortium name="The Broad Institute Genomics Platform"/>
            <consortium name="The Broad Institute Genome Sequencing Center for Infectious Disease"/>
            <person name="Wu L."/>
            <person name="Ma J."/>
        </authorList>
    </citation>
    <scope>NUCLEOTIDE SEQUENCE [LARGE SCALE GENOMIC DNA]</scope>
    <source>
        <strain evidence="1 2">CGMCC 1.12285</strain>
    </source>
</reference>
<evidence type="ECO:0000313" key="2">
    <source>
        <dbReference type="Proteomes" id="UP001597111"/>
    </source>
</evidence>
<protein>
    <submittedName>
        <fullName evidence="1">Uncharacterized protein</fullName>
    </submittedName>
</protein>
<proteinExistence type="predicted"/>
<dbReference type="AlphaFoldDB" id="A0ABD6B598"/>
<accession>A0ABD6B598</accession>
<dbReference type="EMBL" id="JBHUDH010000044">
    <property type="protein sequence ID" value="MFD1525731.1"/>
    <property type="molecule type" value="Genomic_DNA"/>
</dbReference>
<evidence type="ECO:0000313" key="1">
    <source>
        <dbReference type="EMBL" id="MFD1525731.1"/>
    </source>
</evidence>
<sequence length="166" mass="18277">MIEGLHTDHGVRYQIRGDHPIGADFGSESGESAIARLEDVGRNVDVTRFEDGRTAVHLKLFPEVRIRSAISLRDLDGVVVDTFRLHLPESLVPEGPHREAVESVGQLVETANPPTHLEVSVPAPGEPHAGVPHVVFDPEESRPRNLRFLPVSHLAAFMADLKRLPE</sequence>
<dbReference type="Proteomes" id="UP001597111">
    <property type="component" value="Unassembled WGS sequence"/>
</dbReference>
<comment type="caution">
    <text evidence="1">The sequence shown here is derived from an EMBL/GenBank/DDBJ whole genome shotgun (WGS) entry which is preliminary data.</text>
</comment>
<name>A0ABD6B598_9EURY</name>